<dbReference type="InterPro" id="IPR050911">
    <property type="entry name" value="DRAM/TMEM150_Autophagy_Mod"/>
</dbReference>
<reference evidence="7 8" key="1">
    <citation type="journal article" date="2023" name="Elife">
        <title>Identification of key yeast species and microbe-microbe interactions impacting larval growth of Drosophila in the wild.</title>
        <authorList>
            <person name="Mure A."/>
            <person name="Sugiura Y."/>
            <person name="Maeda R."/>
            <person name="Honda K."/>
            <person name="Sakurai N."/>
            <person name="Takahashi Y."/>
            <person name="Watada M."/>
            <person name="Katoh T."/>
            <person name="Gotoh A."/>
            <person name="Gotoh Y."/>
            <person name="Taniguchi I."/>
            <person name="Nakamura K."/>
            <person name="Hayashi T."/>
            <person name="Katayama T."/>
            <person name="Uemura T."/>
            <person name="Hattori Y."/>
        </authorList>
    </citation>
    <scope>NUCLEOTIDE SEQUENCE [LARGE SCALE GENOMIC DNA]</scope>
    <source>
        <strain evidence="7 8">SC-9</strain>
    </source>
</reference>
<dbReference type="GO" id="GO:0005886">
    <property type="term" value="C:plasma membrane"/>
    <property type="evidence" value="ECO:0007669"/>
    <property type="project" value="TreeGrafter"/>
</dbReference>
<feature type="transmembrane region" description="Helical" evidence="5">
    <location>
        <begin position="101"/>
        <end position="124"/>
    </location>
</feature>
<comment type="caution">
    <text evidence="7">The sequence shown here is derived from an EMBL/GenBank/DDBJ whole genome shotgun (WGS) entry which is preliminary data.</text>
</comment>
<evidence type="ECO:0000256" key="3">
    <source>
        <dbReference type="ARBA" id="ARBA00022989"/>
    </source>
</evidence>
<evidence type="ECO:0000259" key="6">
    <source>
        <dbReference type="Pfam" id="PF10277"/>
    </source>
</evidence>
<keyword evidence="3 5" id="KW-1133">Transmembrane helix</keyword>
<dbReference type="GO" id="GO:0012505">
    <property type="term" value="C:endomembrane system"/>
    <property type="evidence" value="ECO:0007669"/>
    <property type="project" value="UniProtKB-SubCell"/>
</dbReference>
<dbReference type="RefSeq" id="XP_064851929.1">
    <property type="nucleotide sequence ID" value="XM_064995857.1"/>
</dbReference>
<proteinExistence type="predicted"/>
<keyword evidence="8" id="KW-1185">Reference proteome</keyword>
<evidence type="ECO:0000313" key="8">
    <source>
        <dbReference type="Proteomes" id="UP001360560"/>
    </source>
</evidence>
<sequence>MKVFHFWQIPVATIFIWYSLLIAMLTCWGVQGRPIYWFMSPKDQFIYLSDIAATNLKPIFISCGAAQGVSFIFTLISEGYLRWKAEKLIGYFNLRLPRITIILSVIFAMIGAAGVTICACLDIAHHKYGHYTGLGMFIVGIFFCVVCLLIEQFSVAINYGKNILSNYHSFNGGKSVATSTSSSSSLEMSENEHDHTNDSSTSPQVFDNNIKVFKESIPMKHNYLFWASIFKLVWGVIAVVLAICFGLFAYYGNSVSGPICEWILCFWYGGIHMILAYDFIPASRYKWKPGFYGQGKYNHGFDYDVIPRQKEFETCEPNIYES</sequence>
<protein>
    <submittedName>
        <fullName evidence="7">Sfk1 protein</fullName>
    </submittedName>
</protein>
<organism evidence="7 8">
    <name type="scientific">Saccharomycopsis crataegensis</name>
    <dbReference type="NCBI Taxonomy" id="43959"/>
    <lineage>
        <taxon>Eukaryota</taxon>
        <taxon>Fungi</taxon>
        <taxon>Dikarya</taxon>
        <taxon>Ascomycota</taxon>
        <taxon>Saccharomycotina</taxon>
        <taxon>Saccharomycetes</taxon>
        <taxon>Saccharomycopsidaceae</taxon>
        <taxon>Saccharomycopsis</taxon>
    </lineage>
</organism>
<feature type="transmembrane region" description="Helical" evidence="5">
    <location>
        <begin position="261"/>
        <end position="280"/>
    </location>
</feature>
<dbReference type="AlphaFoldDB" id="A0AAV5QJM1"/>
<accession>A0AAV5QJM1</accession>
<gene>
    <name evidence="7" type="ORF">DASC09_022540</name>
</gene>
<feature type="transmembrane region" description="Helical" evidence="5">
    <location>
        <begin position="12"/>
        <end position="31"/>
    </location>
</feature>
<feature type="domain" description="CWH43-like N-terminal" evidence="6">
    <location>
        <begin position="6"/>
        <end position="281"/>
    </location>
</feature>
<dbReference type="PANTHER" id="PTHR21324">
    <property type="entry name" value="FASTING-INDUCIBLE INTEGRAL MEMBRANE PROTEIN TM6P1-RELATED"/>
    <property type="match status" value="1"/>
</dbReference>
<dbReference type="EMBL" id="BTFZ01000004">
    <property type="protein sequence ID" value="GMM34929.1"/>
    <property type="molecule type" value="Genomic_DNA"/>
</dbReference>
<dbReference type="Proteomes" id="UP001360560">
    <property type="component" value="Unassembled WGS sequence"/>
</dbReference>
<evidence type="ECO:0000313" key="7">
    <source>
        <dbReference type="EMBL" id="GMM34929.1"/>
    </source>
</evidence>
<evidence type="ECO:0000256" key="1">
    <source>
        <dbReference type="ARBA" id="ARBA00004127"/>
    </source>
</evidence>
<evidence type="ECO:0000256" key="5">
    <source>
        <dbReference type="SAM" id="Phobius"/>
    </source>
</evidence>
<dbReference type="InterPro" id="IPR019402">
    <property type="entry name" value="CWH43_N"/>
</dbReference>
<comment type="subcellular location">
    <subcellularLocation>
        <location evidence="1">Endomembrane system</location>
        <topology evidence="1">Multi-pass membrane protein</topology>
    </subcellularLocation>
</comment>
<feature type="transmembrane region" description="Helical" evidence="5">
    <location>
        <begin position="223"/>
        <end position="249"/>
    </location>
</feature>
<dbReference type="GeneID" id="90072908"/>
<dbReference type="PANTHER" id="PTHR21324:SF2">
    <property type="entry name" value="EG:22E5.9 PROTEIN"/>
    <property type="match status" value="1"/>
</dbReference>
<keyword evidence="4 5" id="KW-0472">Membrane</keyword>
<name>A0AAV5QJM1_9ASCO</name>
<evidence type="ECO:0000256" key="2">
    <source>
        <dbReference type="ARBA" id="ARBA00022692"/>
    </source>
</evidence>
<evidence type="ECO:0000256" key="4">
    <source>
        <dbReference type="ARBA" id="ARBA00023136"/>
    </source>
</evidence>
<feature type="transmembrane region" description="Helical" evidence="5">
    <location>
        <begin position="59"/>
        <end position="81"/>
    </location>
</feature>
<keyword evidence="2 5" id="KW-0812">Transmembrane</keyword>
<dbReference type="Pfam" id="PF10277">
    <property type="entry name" value="Frag1"/>
    <property type="match status" value="1"/>
</dbReference>
<feature type="transmembrane region" description="Helical" evidence="5">
    <location>
        <begin position="130"/>
        <end position="150"/>
    </location>
</feature>